<proteinExistence type="predicted"/>
<dbReference type="RefSeq" id="WP_014781420.1">
    <property type="nucleotide sequence ID" value="NC_018013.1"/>
</dbReference>
<evidence type="ECO:0000313" key="1">
    <source>
        <dbReference type="EMBL" id="AFL80162.1"/>
    </source>
</evidence>
<accession>I3YT44</accession>
<dbReference type="SUPFAM" id="SSF54211">
    <property type="entry name" value="Ribosomal protein S5 domain 2-like"/>
    <property type="match status" value="1"/>
</dbReference>
<evidence type="ECO:0000313" key="2">
    <source>
        <dbReference type="Proteomes" id="UP000006049"/>
    </source>
</evidence>
<gene>
    <name evidence="1" type="ordered locus">Aeqsu_0653</name>
</gene>
<evidence type="ECO:0008006" key="3">
    <source>
        <dbReference type="Google" id="ProtNLM"/>
    </source>
</evidence>
<dbReference type="HOGENOM" id="CLU_918117_0_0_10"/>
<dbReference type="EMBL" id="CP003280">
    <property type="protein sequence ID" value="AFL80162.1"/>
    <property type="molecule type" value="Genomic_DNA"/>
</dbReference>
<dbReference type="InterPro" id="IPR014721">
    <property type="entry name" value="Ribsml_uS5_D2-typ_fold_subgr"/>
</dbReference>
<keyword evidence="2" id="KW-1185">Reference proteome</keyword>
<dbReference type="STRING" id="746697.Aeqsu_0653"/>
<protein>
    <recommendedName>
        <fullName evidence="3">Mevalonate kinase</fullName>
    </recommendedName>
</protein>
<dbReference type="AlphaFoldDB" id="I3YT44"/>
<dbReference type="OrthoDB" id="5288719at2"/>
<dbReference type="InterPro" id="IPR047765">
    <property type="entry name" value="GHMP_GYDIA-like"/>
</dbReference>
<dbReference type="NCBIfam" id="NF040656">
    <property type="entry name" value="GHMP_GYDIA"/>
    <property type="match status" value="1"/>
</dbReference>
<reference evidence="1 2" key="1">
    <citation type="submission" date="2012-06" db="EMBL/GenBank/DDBJ databases">
        <title>The complete genome of Aequorivita sublithincola DSM 14238.</title>
        <authorList>
            <consortium name="US DOE Joint Genome Institute (JGI-PGF)"/>
            <person name="Lucas S."/>
            <person name="Copeland A."/>
            <person name="Lapidus A."/>
            <person name="Goodwin L."/>
            <person name="Pitluck S."/>
            <person name="Peters L."/>
            <person name="Munk A.C.C."/>
            <person name="Kyrpides N."/>
            <person name="Mavromatis K."/>
            <person name="Pagani I."/>
            <person name="Ivanova N."/>
            <person name="Ovchinnikova G."/>
            <person name="Zeytun A."/>
            <person name="Detter J.C."/>
            <person name="Han C."/>
            <person name="Land M."/>
            <person name="Hauser L."/>
            <person name="Markowitz V."/>
            <person name="Cheng J.-F."/>
            <person name="Hugenholtz P."/>
            <person name="Woyke T."/>
            <person name="Wu D."/>
            <person name="Tindall B."/>
            <person name="Faehnrich R."/>
            <person name="Brambilla E."/>
            <person name="Klenk H.-P."/>
            <person name="Eisen J.A."/>
        </authorList>
    </citation>
    <scope>NUCLEOTIDE SEQUENCE [LARGE SCALE GENOMIC DNA]</scope>
    <source>
        <strain evidence="2">DSM 14238 / LMG 21431 / ACAM 643 / 9-3</strain>
    </source>
</reference>
<organism evidence="1 2">
    <name type="scientific">Aequorivita sublithincola (strain DSM 14238 / LMG 21431 / ACAM 643 / 9-3)</name>
    <dbReference type="NCBI Taxonomy" id="746697"/>
    <lineage>
        <taxon>Bacteria</taxon>
        <taxon>Pseudomonadati</taxon>
        <taxon>Bacteroidota</taxon>
        <taxon>Flavobacteriia</taxon>
        <taxon>Flavobacteriales</taxon>
        <taxon>Flavobacteriaceae</taxon>
        <taxon>Aequorivita</taxon>
    </lineage>
</organism>
<dbReference type="Gene3D" id="3.30.230.10">
    <property type="match status" value="1"/>
</dbReference>
<dbReference type="eggNOG" id="COG1577">
    <property type="taxonomic scope" value="Bacteria"/>
</dbReference>
<dbReference type="Proteomes" id="UP000006049">
    <property type="component" value="Chromosome"/>
</dbReference>
<dbReference type="PATRIC" id="fig|746697.3.peg.653"/>
<name>I3YT44_AEQSU</name>
<dbReference type="KEGG" id="asl:Aeqsu_0653"/>
<sequence length="302" mass="34286">MLKFHSNGKLLLTGEYVVLDGATALAIPTKFGQFLEVDSSTKKEINWKSLDEKGVVWFEDFFTSHTFQSKNTENTISKTLSTILREAKKLNQNFLSIEEGIIVITKLDFPRNWGLGTSSTLINNIAQWAEVDAFELLKNSFGGSGYDIAAAQNDSPILYELQNGIPKFEKVKLNWSFTDRLFFVHLNQKQDSKEGISRYRNASVDKKLIQQISNISHNLLTCNSLSEFEKLMNLHEEIISKIIGLPTIKEQFFSDYSGTIKSLGAWGGDFVLATGNVMNQEYFRRKGFGTIISFEEMIKIYK</sequence>
<dbReference type="InterPro" id="IPR020568">
    <property type="entry name" value="Ribosomal_Su5_D2-typ_SF"/>
</dbReference>